<dbReference type="AlphaFoldDB" id="A0A2K1IAH7"/>
<dbReference type="PaxDb" id="3218-PP1S54_238V6.1"/>
<reference evidence="1 3" key="2">
    <citation type="journal article" date="2018" name="Plant J.">
        <title>The Physcomitrella patens chromosome-scale assembly reveals moss genome structure and evolution.</title>
        <authorList>
            <person name="Lang D."/>
            <person name="Ullrich K.K."/>
            <person name="Murat F."/>
            <person name="Fuchs J."/>
            <person name="Jenkins J."/>
            <person name="Haas F.B."/>
            <person name="Piednoel M."/>
            <person name="Gundlach H."/>
            <person name="Van Bel M."/>
            <person name="Meyberg R."/>
            <person name="Vives C."/>
            <person name="Morata J."/>
            <person name="Symeonidi A."/>
            <person name="Hiss M."/>
            <person name="Muchero W."/>
            <person name="Kamisugi Y."/>
            <person name="Saleh O."/>
            <person name="Blanc G."/>
            <person name="Decker E.L."/>
            <person name="van Gessel N."/>
            <person name="Grimwood J."/>
            <person name="Hayes R.D."/>
            <person name="Graham S.W."/>
            <person name="Gunter L.E."/>
            <person name="McDaniel S.F."/>
            <person name="Hoernstein S.N.W."/>
            <person name="Larsson A."/>
            <person name="Li F.W."/>
            <person name="Perroud P.F."/>
            <person name="Phillips J."/>
            <person name="Ranjan P."/>
            <person name="Rokshar D.S."/>
            <person name="Rothfels C.J."/>
            <person name="Schneider L."/>
            <person name="Shu S."/>
            <person name="Stevenson D.W."/>
            <person name="Thummler F."/>
            <person name="Tillich M."/>
            <person name="Villarreal Aguilar J.C."/>
            <person name="Widiez T."/>
            <person name="Wong G.K."/>
            <person name="Wymore A."/>
            <person name="Zhang Y."/>
            <person name="Zimmer A.D."/>
            <person name="Quatrano R.S."/>
            <person name="Mayer K.F.X."/>
            <person name="Goodstein D."/>
            <person name="Casacuberta J.M."/>
            <person name="Vandepoele K."/>
            <person name="Reski R."/>
            <person name="Cuming A.C."/>
            <person name="Tuskan G.A."/>
            <person name="Maumus F."/>
            <person name="Salse J."/>
            <person name="Schmutz J."/>
            <person name="Rensing S.A."/>
        </authorList>
    </citation>
    <scope>NUCLEOTIDE SEQUENCE [LARGE SCALE GENOMIC DNA]</scope>
    <source>
        <strain evidence="2 3">cv. Gransden 2004</strain>
    </source>
</reference>
<dbReference type="GO" id="GO:0003676">
    <property type="term" value="F:nucleic acid binding"/>
    <property type="evidence" value="ECO:0007669"/>
    <property type="project" value="InterPro"/>
</dbReference>
<evidence type="ECO:0000313" key="3">
    <source>
        <dbReference type="Proteomes" id="UP000006727"/>
    </source>
</evidence>
<protein>
    <submittedName>
        <fullName evidence="1 2">Uncharacterized protein</fullName>
    </submittedName>
</protein>
<sequence length="58" mass="6705">MEWNGIEKMAKVEGRMDAKQFVEILEKNLLPNIEESSIFEKKVICQQAKNSKHNSKLA</sequence>
<reference evidence="1 3" key="1">
    <citation type="journal article" date="2008" name="Science">
        <title>The Physcomitrella genome reveals evolutionary insights into the conquest of land by plants.</title>
        <authorList>
            <person name="Rensing S."/>
            <person name="Lang D."/>
            <person name="Zimmer A."/>
            <person name="Terry A."/>
            <person name="Salamov A."/>
            <person name="Shapiro H."/>
            <person name="Nishiyama T."/>
            <person name="Perroud P.-F."/>
            <person name="Lindquist E."/>
            <person name="Kamisugi Y."/>
            <person name="Tanahashi T."/>
            <person name="Sakakibara K."/>
            <person name="Fujita T."/>
            <person name="Oishi K."/>
            <person name="Shin-I T."/>
            <person name="Kuroki Y."/>
            <person name="Toyoda A."/>
            <person name="Suzuki Y."/>
            <person name="Hashimoto A."/>
            <person name="Yamaguchi K."/>
            <person name="Sugano A."/>
            <person name="Kohara Y."/>
            <person name="Fujiyama A."/>
            <person name="Anterola A."/>
            <person name="Aoki S."/>
            <person name="Ashton N."/>
            <person name="Barbazuk W.B."/>
            <person name="Barker E."/>
            <person name="Bennetzen J."/>
            <person name="Bezanilla M."/>
            <person name="Blankenship R."/>
            <person name="Cho S.H."/>
            <person name="Dutcher S."/>
            <person name="Estelle M."/>
            <person name="Fawcett J.A."/>
            <person name="Gundlach H."/>
            <person name="Hanada K."/>
            <person name="Heyl A."/>
            <person name="Hicks K.A."/>
            <person name="Hugh J."/>
            <person name="Lohr M."/>
            <person name="Mayer K."/>
            <person name="Melkozernov A."/>
            <person name="Murata T."/>
            <person name="Nelson D."/>
            <person name="Pils B."/>
            <person name="Prigge M."/>
            <person name="Reiss B."/>
            <person name="Renner T."/>
            <person name="Rombauts S."/>
            <person name="Rushton P."/>
            <person name="Sanderfoot A."/>
            <person name="Schween G."/>
            <person name="Shiu S.-H."/>
            <person name="Stueber K."/>
            <person name="Theodoulou F.L."/>
            <person name="Tu H."/>
            <person name="Van de Peer Y."/>
            <person name="Verrier P.J."/>
            <person name="Waters E."/>
            <person name="Wood A."/>
            <person name="Yang L."/>
            <person name="Cove D."/>
            <person name="Cuming A."/>
            <person name="Hasebe M."/>
            <person name="Lucas S."/>
            <person name="Mishler D.B."/>
            <person name="Reski R."/>
            <person name="Grigoriev I."/>
            <person name="Quatrano R.S."/>
            <person name="Boore J.L."/>
        </authorList>
    </citation>
    <scope>NUCLEOTIDE SEQUENCE [LARGE SCALE GENOMIC DNA]</scope>
    <source>
        <strain evidence="2 3">cv. Gransden 2004</strain>
    </source>
</reference>
<dbReference type="Proteomes" id="UP000006727">
    <property type="component" value="Chromosome 27"/>
</dbReference>
<dbReference type="Gramene" id="Pp3c27_2980V3.1">
    <property type="protein sequence ID" value="PAC:32952327.CDS.1"/>
    <property type="gene ID" value="Pp3c27_2980"/>
</dbReference>
<gene>
    <name evidence="1" type="ORF">PHYPA_030842</name>
</gene>
<dbReference type="EnsemblPlants" id="Pp3c27_2980V3.1">
    <property type="protein sequence ID" value="PAC:32952327.CDS.1"/>
    <property type="gene ID" value="Pp3c27_2980"/>
</dbReference>
<evidence type="ECO:0000313" key="2">
    <source>
        <dbReference type="EnsemblPlants" id="PAC:32952327.CDS.1"/>
    </source>
</evidence>
<dbReference type="InParanoid" id="A0A2K1IAH7"/>
<evidence type="ECO:0000313" key="1">
    <source>
        <dbReference type="EMBL" id="PNR26268.1"/>
    </source>
</evidence>
<accession>A0A2K1IAH7</accession>
<organism evidence="1">
    <name type="scientific">Physcomitrium patens</name>
    <name type="common">Spreading-leaved earth moss</name>
    <name type="synonym">Physcomitrella patens</name>
    <dbReference type="NCBI Taxonomy" id="3218"/>
    <lineage>
        <taxon>Eukaryota</taxon>
        <taxon>Viridiplantae</taxon>
        <taxon>Streptophyta</taxon>
        <taxon>Embryophyta</taxon>
        <taxon>Bryophyta</taxon>
        <taxon>Bryophytina</taxon>
        <taxon>Bryopsida</taxon>
        <taxon>Funariidae</taxon>
        <taxon>Funariales</taxon>
        <taxon>Funariaceae</taxon>
        <taxon>Physcomitrium</taxon>
    </lineage>
</organism>
<proteinExistence type="predicted"/>
<reference evidence="2" key="3">
    <citation type="submission" date="2020-12" db="UniProtKB">
        <authorList>
            <consortium name="EnsemblPlants"/>
        </authorList>
    </citation>
    <scope>IDENTIFICATION</scope>
</reference>
<name>A0A2K1IAH7_PHYPA</name>
<dbReference type="EMBL" id="ABEU02000027">
    <property type="protein sequence ID" value="PNR26268.1"/>
    <property type="molecule type" value="Genomic_DNA"/>
</dbReference>
<dbReference type="Gene3D" id="3.30.420.10">
    <property type="entry name" value="Ribonuclease H-like superfamily/Ribonuclease H"/>
    <property type="match status" value="1"/>
</dbReference>
<keyword evidence="3" id="KW-1185">Reference proteome</keyword>
<dbReference type="InterPro" id="IPR036397">
    <property type="entry name" value="RNaseH_sf"/>
</dbReference>